<dbReference type="RefSeq" id="XP_069211393.1">
    <property type="nucleotide sequence ID" value="XM_069351007.1"/>
</dbReference>
<evidence type="ECO:0000256" key="2">
    <source>
        <dbReference type="ARBA" id="ARBA00022771"/>
    </source>
</evidence>
<proteinExistence type="predicted"/>
<evidence type="ECO:0000256" key="4">
    <source>
        <dbReference type="PROSITE-ProRule" id="PRU01343"/>
    </source>
</evidence>
<sequence length="291" mass="30302">MAPSPSLDVRCTGHGRKAKRNQAGPATRNAGRWFYTCPLGKDDRTRCKFFKWEDEVGVGGPATPARQAGGNTLGGSPLGLVGVGRGAGGGGGETTPRAPGRPLTAYFRPADEPADDIDWSAVDAASLEADAIAATPTPVKPAASSVAPSPTPAALVSERLFDAAPKRKRESLGIAGGRSPKRGGSANPFLEDVATPAEVRPVPPVAETPRRRGVGDALTPSTGAASPAHEGNRPPHAALAPTLASLDGLNEHLARQDRLVRAAEAMKKSMRETIRTLQARVKELEDELARK</sequence>
<feature type="coiled-coil region" evidence="5">
    <location>
        <begin position="260"/>
        <end position="287"/>
    </location>
</feature>
<dbReference type="Proteomes" id="UP001565368">
    <property type="component" value="Unassembled WGS sequence"/>
</dbReference>
<evidence type="ECO:0000256" key="3">
    <source>
        <dbReference type="ARBA" id="ARBA00022833"/>
    </source>
</evidence>
<keyword evidence="9" id="KW-1185">Reference proteome</keyword>
<dbReference type="PANTHER" id="PTHR33680:SF1">
    <property type="entry name" value="OS05G0489500 PROTEIN"/>
    <property type="match status" value="1"/>
</dbReference>
<dbReference type="EMBL" id="JBBXJM010000002">
    <property type="protein sequence ID" value="KAL1411449.1"/>
    <property type="molecule type" value="Genomic_DNA"/>
</dbReference>
<keyword evidence="3" id="KW-0862">Zinc</keyword>
<name>A0ABR3Q9Q8_9TREE</name>
<gene>
    <name evidence="8" type="ORF">Q8F55_002405</name>
</gene>
<evidence type="ECO:0000313" key="8">
    <source>
        <dbReference type="EMBL" id="KAL1411449.1"/>
    </source>
</evidence>
<feature type="region of interest" description="Disordered" evidence="6">
    <location>
        <begin position="56"/>
        <end position="114"/>
    </location>
</feature>
<dbReference type="PANTHER" id="PTHR33680">
    <property type="entry name" value="OS07G0190500 PROTEIN"/>
    <property type="match status" value="1"/>
</dbReference>
<evidence type="ECO:0000256" key="6">
    <source>
        <dbReference type="SAM" id="MobiDB-lite"/>
    </source>
</evidence>
<accession>A0ABR3Q9Q8</accession>
<keyword evidence="1" id="KW-0479">Metal-binding</keyword>
<feature type="region of interest" description="Disordered" evidence="6">
    <location>
        <begin position="1"/>
        <end position="27"/>
    </location>
</feature>
<feature type="region of interest" description="Disordered" evidence="6">
    <location>
        <begin position="167"/>
        <end position="238"/>
    </location>
</feature>
<keyword evidence="2 4" id="KW-0863">Zinc-finger</keyword>
<reference evidence="8 9" key="1">
    <citation type="submission" date="2023-08" db="EMBL/GenBank/DDBJ databases">
        <title>Annotated Genome Sequence of Vanrija albida AlHP1.</title>
        <authorList>
            <person name="Herzog R."/>
        </authorList>
    </citation>
    <scope>NUCLEOTIDE SEQUENCE [LARGE SCALE GENOMIC DNA]</scope>
    <source>
        <strain evidence="8 9">AlHP1</strain>
    </source>
</reference>
<keyword evidence="5" id="KW-0175">Coiled coil</keyword>
<evidence type="ECO:0000259" key="7">
    <source>
        <dbReference type="PROSITE" id="PS51999"/>
    </source>
</evidence>
<dbReference type="InterPro" id="IPR010666">
    <property type="entry name" value="Znf_GRF"/>
</dbReference>
<feature type="compositionally biased region" description="Gly residues" evidence="6">
    <location>
        <begin position="71"/>
        <end position="93"/>
    </location>
</feature>
<dbReference type="GeneID" id="95983448"/>
<evidence type="ECO:0000256" key="5">
    <source>
        <dbReference type="SAM" id="Coils"/>
    </source>
</evidence>
<feature type="domain" description="GRF-type" evidence="7">
    <location>
        <begin position="11"/>
        <end position="56"/>
    </location>
</feature>
<dbReference type="Pfam" id="PF06839">
    <property type="entry name" value="Zn_ribbon_GRF"/>
    <property type="match status" value="1"/>
</dbReference>
<protein>
    <recommendedName>
        <fullName evidence="7">GRF-type domain-containing protein</fullName>
    </recommendedName>
</protein>
<organism evidence="8 9">
    <name type="scientific">Vanrija albida</name>
    <dbReference type="NCBI Taxonomy" id="181172"/>
    <lineage>
        <taxon>Eukaryota</taxon>
        <taxon>Fungi</taxon>
        <taxon>Dikarya</taxon>
        <taxon>Basidiomycota</taxon>
        <taxon>Agaricomycotina</taxon>
        <taxon>Tremellomycetes</taxon>
        <taxon>Trichosporonales</taxon>
        <taxon>Trichosporonaceae</taxon>
        <taxon>Vanrija</taxon>
    </lineage>
</organism>
<comment type="caution">
    <text evidence="8">The sequence shown here is derived from an EMBL/GenBank/DDBJ whole genome shotgun (WGS) entry which is preliminary data.</text>
</comment>
<evidence type="ECO:0000256" key="1">
    <source>
        <dbReference type="ARBA" id="ARBA00022723"/>
    </source>
</evidence>
<dbReference type="PROSITE" id="PS51999">
    <property type="entry name" value="ZF_GRF"/>
    <property type="match status" value="1"/>
</dbReference>
<evidence type="ECO:0000313" key="9">
    <source>
        <dbReference type="Proteomes" id="UP001565368"/>
    </source>
</evidence>